<evidence type="ECO:0000256" key="18">
    <source>
        <dbReference type="PIRSR" id="PIRSR600760-2"/>
    </source>
</evidence>
<evidence type="ECO:0000256" key="4">
    <source>
        <dbReference type="ARBA" id="ARBA00022671"/>
    </source>
</evidence>
<dbReference type="OrthoDB" id="411145at2759"/>
<protein>
    <recommendedName>
        <fullName evidence="8">3'(2'),5'-bisphosphate nucleotidase 1</fullName>
        <ecNumber evidence="15">3.1.3.57</ecNumber>
        <ecNumber evidence="3">3.1.3.7</ecNumber>
    </recommendedName>
    <alternativeName>
        <fullName evidence="16">3'-phosphoadenosine 5'-phosphate phosphatase</fullName>
    </alternativeName>
    <alternativeName>
        <fullName evidence="9">Bisphosphate 3'-nucleotidase 1</fullName>
    </alternativeName>
    <alternativeName>
        <fullName evidence="17">Inositol-polyphosphate 1-phosphatase</fullName>
    </alternativeName>
</protein>
<accession>A0A8I6S905</accession>
<dbReference type="Gene3D" id="3.30.540.10">
    <property type="entry name" value="Fructose-1,6-Bisphosphatase, subunit A, domain 1"/>
    <property type="match status" value="1"/>
</dbReference>
<evidence type="ECO:0000313" key="21">
    <source>
        <dbReference type="Proteomes" id="UP000494040"/>
    </source>
</evidence>
<evidence type="ECO:0000256" key="16">
    <source>
        <dbReference type="ARBA" id="ARBA00044544"/>
    </source>
</evidence>
<dbReference type="GeneID" id="106672150"/>
<dbReference type="GO" id="GO:0046872">
    <property type="term" value="F:metal ion binding"/>
    <property type="evidence" value="ECO:0007669"/>
    <property type="project" value="UniProtKB-KW"/>
</dbReference>
<feature type="signal peptide" evidence="19">
    <location>
        <begin position="1"/>
        <end position="22"/>
    </location>
</feature>
<dbReference type="GO" id="GO:0046854">
    <property type="term" value="P:phosphatidylinositol phosphate biosynthetic process"/>
    <property type="evidence" value="ECO:0007669"/>
    <property type="project" value="InterPro"/>
</dbReference>
<evidence type="ECO:0000256" key="19">
    <source>
        <dbReference type="SAM" id="SignalP"/>
    </source>
</evidence>
<feature type="chain" id="PRO_5035237190" description="3'(2'),5'-bisphosphate nucleotidase 1" evidence="19">
    <location>
        <begin position="23"/>
        <end position="301"/>
    </location>
</feature>
<feature type="binding site" evidence="18">
    <location>
        <position position="119"/>
    </location>
    <ligand>
        <name>Mg(2+)</name>
        <dbReference type="ChEBI" id="CHEBI:18420"/>
        <label>1</label>
        <note>catalytic</note>
    </ligand>
</feature>
<evidence type="ECO:0000256" key="3">
    <source>
        <dbReference type="ARBA" id="ARBA00012633"/>
    </source>
</evidence>
<comment type="similarity">
    <text evidence="2">Belongs to the inositol monophosphatase superfamily.</text>
</comment>
<evidence type="ECO:0000256" key="8">
    <source>
        <dbReference type="ARBA" id="ARBA00040342"/>
    </source>
</evidence>
<evidence type="ECO:0000256" key="6">
    <source>
        <dbReference type="ARBA" id="ARBA00022801"/>
    </source>
</evidence>
<feature type="binding site" evidence="18">
    <location>
        <position position="120"/>
    </location>
    <ligand>
        <name>Mg(2+)</name>
        <dbReference type="ChEBI" id="CHEBI:18420"/>
        <label>1</label>
        <note>catalytic</note>
    </ligand>
</feature>
<evidence type="ECO:0000256" key="7">
    <source>
        <dbReference type="ARBA" id="ARBA00022842"/>
    </source>
</evidence>
<evidence type="ECO:0000256" key="2">
    <source>
        <dbReference type="ARBA" id="ARBA00009759"/>
    </source>
</evidence>
<comment type="cofactor">
    <cofactor evidence="1 18">
        <name>Mg(2+)</name>
        <dbReference type="ChEBI" id="CHEBI:18420"/>
    </cofactor>
</comment>
<evidence type="ECO:0000256" key="9">
    <source>
        <dbReference type="ARBA" id="ARBA00041815"/>
    </source>
</evidence>
<dbReference type="GO" id="GO:0004441">
    <property type="term" value="F:inositol-1,4-bisphosphate 1-phosphatase activity"/>
    <property type="evidence" value="ECO:0007669"/>
    <property type="project" value="UniProtKB-EC"/>
</dbReference>
<dbReference type="InterPro" id="IPR020550">
    <property type="entry name" value="Inositol_monophosphatase_CS"/>
</dbReference>
<evidence type="ECO:0000313" key="20">
    <source>
        <dbReference type="EnsemblMetazoa" id="XP_014258826.1"/>
    </source>
</evidence>
<dbReference type="KEGG" id="clec:106672150"/>
<evidence type="ECO:0000256" key="12">
    <source>
        <dbReference type="ARBA" id="ARBA00044478"/>
    </source>
</evidence>
<dbReference type="EC" id="3.1.3.57" evidence="15"/>
<keyword evidence="19" id="KW-0732">Signal</keyword>
<comment type="catalytic activity">
    <reaction evidence="10">
        <text>1D-myo-inositol 1,3,4-trisphosphate + H2O = 1D-myo-inositol 3,4-bisphosphate + phosphate</text>
        <dbReference type="Rhea" id="RHEA:70319"/>
        <dbReference type="ChEBI" id="CHEBI:15377"/>
        <dbReference type="ChEBI" id="CHEBI:43474"/>
        <dbReference type="ChEBI" id="CHEBI:58414"/>
        <dbReference type="ChEBI" id="CHEBI:83241"/>
    </reaction>
    <physiologicalReaction direction="left-to-right" evidence="10">
        <dbReference type="Rhea" id="RHEA:70320"/>
    </physiologicalReaction>
</comment>
<dbReference type="OMA" id="QTEADRC"/>
<evidence type="ECO:0000256" key="1">
    <source>
        <dbReference type="ARBA" id="ARBA00001946"/>
    </source>
</evidence>
<dbReference type="PANTHER" id="PTHR43028">
    <property type="entry name" value="3'(2'),5'-BISPHOSPHATE NUCLEOTIDASE 1"/>
    <property type="match status" value="1"/>
</dbReference>
<dbReference type="EnsemblMetazoa" id="XM_014403340.2">
    <property type="protein sequence ID" value="XP_014258826.1"/>
    <property type="gene ID" value="LOC106672150"/>
</dbReference>
<keyword evidence="6" id="KW-0378">Hydrolase</keyword>
<keyword evidence="21" id="KW-1185">Reference proteome</keyword>
<feature type="binding site" evidence="18">
    <location>
        <position position="73"/>
    </location>
    <ligand>
        <name>Mg(2+)</name>
        <dbReference type="ChEBI" id="CHEBI:18420"/>
        <label>1</label>
        <note>catalytic</note>
    </ligand>
</feature>
<keyword evidence="5 18" id="KW-0479">Metal-binding</keyword>
<evidence type="ECO:0000256" key="11">
    <source>
        <dbReference type="ARBA" id="ARBA00044466"/>
    </source>
</evidence>
<evidence type="ECO:0000256" key="13">
    <source>
        <dbReference type="ARBA" id="ARBA00044479"/>
    </source>
</evidence>
<sequence>MAQAAPLLLRLVGSSVTAATKAGTIIKDVMNKGDLGIRDKGNDDLQTEADRLAQSSIIASLSRMYQKVTIIGEEGPHELSNIREEWIANEPCESVLKQQCPEHLMNVTEEDVVIWIDPLDGTKEFTQGFLENITVLIGIVVGNKSVAGVIHQPYYKNEDLLGRTIWGIQGLGVGGFEPLPPPDGKFTITTSKSHFNPLIETAIELLQPDQVKKEGGAGYKVLMLMEGKAHAYVYPVPGTKRWDICAPEAILSAVGGKLTDMKGNSYPYDKNTNYNNTEGVVATCNDYYHKLCINRLENFKR</sequence>
<evidence type="ECO:0000256" key="15">
    <source>
        <dbReference type="ARBA" id="ARBA00044519"/>
    </source>
</evidence>
<comment type="catalytic activity">
    <reaction evidence="11">
        <text>adenosine 2',5'-bisphosphate + H2O = AMP + phosphate</text>
        <dbReference type="Rhea" id="RHEA:77643"/>
        <dbReference type="ChEBI" id="CHEBI:15377"/>
        <dbReference type="ChEBI" id="CHEBI:43474"/>
        <dbReference type="ChEBI" id="CHEBI:194156"/>
        <dbReference type="ChEBI" id="CHEBI:456215"/>
        <dbReference type="EC" id="3.1.3.7"/>
    </reaction>
    <physiologicalReaction direction="left-to-right" evidence="11">
        <dbReference type="Rhea" id="RHEA:77644"/>
    </physiologicalReaction>
</comment>
<feature type="binding site" evidence="18">
    <location>
        <position position="243"/>
    </location>
    <ligand>
        <name>Mg(2+)</name>
        <dbReference type="ChEBI" id="CHEBI:18420"/>
        <label>1</label>
        <note>catalytic</note>
    </ligand>
</feature>
<keyword evidence="7 18" id="KW-0460">Magnesium</keyword>
<dbReference type="SUPFAM" id="SSF56655">
    <property type="entry name" value="Carbohydrate phosphatase"/>
    <property type="match status" value="1"/>
</dbReference>
<dbReference type="GO" id="GO:0008441">
    <property type="term" value="F:3'(2'),5'-bisphosphate nucleotidase activity"/>
    <property type="evidence" value="ECO:0007669"/>
    <property type="project" value="UniProtKB-EC"/>
</dbReference>
<dbReference type="InterPro" id="IPR020583">
    <property type="entry name" value="Inositol_monoP_metal-BS"/>
</dbReference>
<dbReference type="PROSITE" id="PS00629">
    <property type="entry name" value="IMP_1"/>
    <property type="match status" value="1"/>
</dbReference>
<dbReference type="CDD" id="cd01640">
    <property type="entry name" value="IPPase"/>
    <property type="match status" value="1"/>
</dbReference>
<dbReference type="FunFam" id="3.40.190.80:FF:000006">
    <property type="entry name" value="Bisphosphate nucleotidase 1"/>
    <property type="match status" value="1"/>
</dbReference>
<evidence type="ECO:0000256" key="5">
    <source>
        <dbReference type="ARBA" id="ARBA00022723"/>
    </source>
</evidence>
<dbReference type="RefSeq" id="XP_014258826.1">
    <property type="nucleotide sequence ID" value="XM_014403340.2"/>
</dbReference>
<organism evidence="20 21">
    <name type="scientific">Cimex lectularius</name>
    <name type="common">Bed bug</name>
    <name type="synonym">Acanthia lectularia</name>
    <dbReference type="NCBI Taxonomy" id="79782"/>
    <lineage>
        <taxon>Eukaryota</taxon>
        <taxon>Metazoa</taxon>
        <taxon>Ecdysozoa</taxon>
        <taxon>Arthropoda</taxon>
        <taxon>Hexapoda</taxon>
        <taxon>Insecta</taxon>
        <taxon>Pterygota</taxon>
        <taxon>Neoptera</taxon>
        <taxon>Paraneoptera</taxon>
        <taxon>Hemiptera</taxon>
        <taxon>Heteroptera</taxon>
        <taxon>Panheteroptera</taxon>
        <taxon>Cimicomorpha</taxon>
        <taxon>Cimicidae</taxon>
        <taxon>Cimex</taxon>
    </lineage>
</organism>
<evidence type="ECO:0000256" key="10">
    <source>
        <dbReference type="ARBA" id="ARBA00044465"/>
    </source>
</evidence>
<evidence type="ECO:0000256" key="14">
    <source>
        <dbReference type="ARBA" id="ARBA00044484"/>
    </source>
</evidence>
<proteinExistence type="inferred from homology"/>
<comment type="catalytic activity">
    <reaction evidence="12">
        <text>1D-myo-inositol 1,4-bisphosphate + H2O = 1D-myo-inositol 4-phosphate + phosphate</text>
        <dbReference type="Rhea" id="RHEA:15553"/>
        <dbReference type="ChEBI" id="CHEBI:15377"/>
        <dbReference type="ChEBI" id="CHEBI:43474"/>
        <dbReference type="ChEBI" id="CHEBI:58282"/>
        <dbReference type="ChEBI" id="CHEBI:58469"/>
        <dbReference type="EC" id="3.1.3.57"/>
    </reaction>
    <physiologicalReaction direction="left-to-right" evidence="12">
        <dbReference type="Rhea" id="RHEA:15554"/>
    </physiologicalReaction>
</comment>
<comment type="catalytic activity">
    <reaction evidence="13">
        <text>adenosine 3',5'-bisphosphate + H2O = AMP + phosphate</text>
        <dbReference type="Rhea" id="RHEA:10040"/>
        <dbReference type="ChEBI" id="CHEBI:15377"/>
        <dbReference type="ChEBI" id="CHEBI:43474"/>
        <dbReference type="ChEBI" id="CHEBI:58343"/>
        <dbReference type="ChEBI" id="CHEBI:456215"/>
        <dbReference type="EC" id="3.1.3.7"/>
    </reaction>
    <physiologicalReaction direction="left-to-right" evidence="13">
        <dbReference type="Rhea" id="RHEA:10041"/>
    </physiologicalReaction>
</comment>
<dbReference type="PROSITE" id="PS00630">
    <property type="entry name" value="IMP_2"/>
    <property type="match status" value="1"/>
</dbReference>
<dbReference type="EC" id="3.1.3.7" evidence="3"/>
<dbReference type="FunFam" id="3.30.540.10:FF:000023">
    <property type="entry name" value="Protein CBR-TAG-231"/>
    <property type="match status" value="1"/>
</dbReference>
<dbReference type="Gene3D" id="3.40.190.80">
    <property type="match status" value="1"/>
</dbReference>
<feature type="binding site" evidence="18">
    <location>
        <position position="117"/>
    </location>
    <ligand>
        <name>Mg(2+)</name>
        <dbReference type="ChEBI" id="CHEBI:18420"/>
        <label>1</label>
        <note>catalytic</note>
    </ligand>
</feature>
<dbReference type="InterPro" id="IPR050725">
    <property type="entry name" value="CysQ/Inositol_MonoPase"/>
</dbReference>
<evidence type="ECO:0000256" key="17">
    <source>
        <dbReference type="ARBA" id="ARBA00044554"/>
    </source>
</evidence>
<reference evidence="20" key="1">
    <citation type="submission" date="2022-01" db="UniProtKB">
        <authorList>
            <consortium name="EnsemblMetazoa"/>
        </authorList>
    </citation>
    <scope>IDENTIFICATION</scope>
</reference>
<comment type="catalytic activity">
    <reaction evidence="14">
        <text>3'-phosphoadenylyl sulfate + H2O = adenosine 5'-phosphosulfate + phosphate</text>
        <dbReference type="Rhea" id="RHEA:77639"/>
        <dbReference type="ChEBI" id="CHEBI:15377"/>
        <dbReference type="ChEBI" id="CHEBI:43474"/>
        <dbReference type="ChEBI" id="CHEBI:58243"/>
        <dbReference type="ChEBI" id="CHEBI:58339"/>
        <dbReference type="EC" id="3.1.3.7"/>
    </reaction>
    <physiologicalReaction direction="left-to-right" evidence="14">
        <dbReference type="Rhea" id="RHEA:77640"/>
    </physiologicalReaction>
</comment>
<dbReference type="AlphaFoldDB" id="A0A8I6S905"/>
<name>A0A8I6S905_CIMLE</name>
<dbReference type="InterPro" id="IPR000760">
    <property type="entry name" value="Inositol_monophosphatase-like"/>
</dbReference>
<dbReference type="Pfam" id="PF00459">
    <property type="entry name" value="Inositol_P"/>
    <property type="match status" value="1"/>
</dbReference>
<dbReference type="PANTHER" id="PTHR43028:SF5">
    <property type="entry name" value="3'(2'),5'-BISPHOSPHATE NUCLEOTIDASE 1"/>
    <property type="match status" value="1"/>
</dbReference>
<dbReference type="Proteomes" id="UP000494040">
    <property type="component" value="Unassembled WGS sequence"/>
</dbReference>
<keyword evidence="4" id="KW-0452">Lithium</keyword>